<dbReference type="Proteomes" id="UP000004664">
    <property type="component" value="Unassembled WGS sequence"/>
</dbReference>
<proteinExistence type="predicted"/>
<dbReference type="HOGENOM" id="CLU_032036_0_0_6"/>
<dbReference type="Pfam" id="PF19192">
    <property type="entry name" value="Response_reg_2"/>
    <property type="match status" value="1"/>
</dbReference>
<dbReference type="STRING" id="697282.Mettu_3564"/>
<evidence type="ECO:0000313" key="2">
    <source>
        <dbReference type="EMBL" id="EGW20430.1"/>
    </source>
</evidence>
<dbReference type="RefSeq" id="WP_006892749.1">
    <property type="nucleotide sequence ID" value="NZ_JH109153.1"/>
</dbReference>
<dbReference type="InterPro" id="IPR043834">
    <property type="entry name" value="REC"/>
</dbReference>
<gene>
    <name evidence="2" type="ORF">Mettu_3564</name>
</gene>
<evidence type="ECO:0000259" key="1">
    <source>
        <dbReference type="Pfam" id="PF19192"/>
    </source>
</evidence>
<reference evidence="2 3" key="1">
    <citation type="submission" date="2011-06" db="EMBL/GenBank/DDBJ databases">
        <title>Genomic sequence of Methylobacter tundripaludum SV96.</title>
        <authorList>
            <consortium name="US DOE Joint Genome Institute"/>
            <person name="Lucas S."/>
            <person name="Han J."/>
            <person name="Lapidus A."/>
            <person name="Cheng J.-F."/>
            <person name="Goodwin L."/>
            <person name="Pitluck S."/>
            <person name="Held B."/>
            <person name="Detter J.C."/>
            <person name="Han C."/>
            <person name="Tapia R."/>
            <person name="Land M."/>
            <person name="Hauser L."/>
            <person name="Kyrpides N."/>
            <person name="Ivanova N."/>
            <person name="Ovchinnikova G."/>
            <person name="Pagani I."/>
            <person name="Klotz M.G."/>
            <person name="Dispirito A.A."/>
            <person name="Murrell J.C."/>
            <person name="Dunfield P."/>
            <person name="Kalyuzhnaya M.G."/>
            <person name="Svenning M."/>
            <person name="Trotsenko Y.A."/>
            <person name="Stein L.Y."/>
            <person name="Woyke T."/>
        </authorList>
    </citation>
    <scope>NUCLEOTIDE SEQUENCE [LARGE SCALE GENOMIC DNA]</scope>
    <source>
        <strain evidence="3">ATCC BAA-1195 / DSM 17260 / SV96</strain>
    </source>
</reference>
<dbReference type="OrthoDB" id="7605462at2"/>
<dbReference type="eggNOG" id="ENOG5030N98">
    <property type="taxonomic scope" value="Bacteria"/>
</dbReference>
<keyword evidence="3" id="KW-1185">Reference proteome</keyword>
<dbReference type="AlphaFoldDB" id="G3IZQ8"/>
<sequence length="597" mass="67801">MNNSVAATPIEYRDLIKEVYIDPIRTVVVIDDEFPSLDGLIAEKWYGEKGRGGTEENAEKVRNILKACRHKDRRWLVDVHDGKTISTNDDQCIASHLHQSDLMILDYHLDGNDGSGDKAIAILRELADNDYFNMVIIYTKGYGIDAGNLDRVIGEIALGLSSNNSALTLKSQNLDEVNDYIEEWELKEEGITDKLKITINESAYLIVNHQIDIDWEKIKDMPEFQEAVLLFNSNPNKPSKLKLSLLLHWLVHEQQKELDSKLSPSNLGHVAFRSSENGINWIRTSRLFITVIHKEQNNPDSLPDKLIEALNHWCPKPHRLLMTKMRAALDTRGTLAEQEILENSFLQIAWFDELLIDDASQRKLNVNKTIERHWEGLGDSVQTEVAHFASKVTDYLCGLGSVKAYETHCPDGGSNSDRTQILAAANCYHCTKTIEGNHLTTGHVLKIDTEYWLCLSPACDLVPGQEKKDWSKNLKPNMPFKAVRLYEENNLKKALKLVNNGNHLFLKIDSAIKAFNFLPDDSTSSTPRWEQMFAINQGIFTDDARIISLRRIGNQQEQLIVLEPSAQVVAHLRYEYALNLLQRLAVSFSRVGLDFQS</sequence>
<evidence type="ECO:0000313" key="3">
    <source>
        <dbReference type="Proteomes" id="UP000004664"/>
    </source>
</evidence>
<dbReference type="EMBL" id="JH109153">
    <property type="protein sequence ID" value="EGW20430.1"/>
    <property type="molecule type" value="Genomic_DNA"/>
</dbReference>
<protein>
    <recommendedName>
        <fullName evidence="1">Response receiver domain-containing protein</fullName>
    </recommendedName>
</protein>
<feature type="domain" description="Response receiver" evidence="1">
    <location>
        <begin position="24"/>
        <end position="173"/>
    </location>
</feature>
<name>G3IZQ8_METTV</name>
<accession>G3IZQ8</accession>
<organism evidence="2 3">
    <name type="scientific">Methylobacter tundripaludum (strain ATCC BAA-1195 / DSM 17260 / SV96)</name>
    <dbReference type="NCBI Taxonomy" id="697282"/>
    <lineage>
        <taxon>Bacteria</taxon>
        <taxon>Pseudomonadati</taxon>
        <taxon>Pseudomonadota</taxon>
        <taxon>Gammaproteobacteria</taxon>
        <taxon>Methylococcales</taxon>
        <taxon>Methylococcaceae</taxon>
        <taxon>Methylobacter</taxon>
    </lineage>
</organism>